<sequence length="37" mass="4155">MVRVVFPDLGIVHGSSDVIYSLGVFFGEEISSYRYSK</sequence>
<dbReference type="AlphaFoldDB" id="A0A0F3NAA2"/>
<gene>
    <name evidence="1" type="ORF">APHMUC_0101</name>
</gene>
<dbReference type="Proteomes" id="UP000033441">
    <property type="component" value="Unassembled WGS sequence"/>
</dbReference>
<protein>
    <submittedName>
        <fullName evidence="1">Uncharacterized protein</fullName>
    </submittedName>
</protein>
<evidence type="ECO:0000313" key="1">
    <source>
        <dbReference type="EMBL" id="KJV64990.1"/>
    </source>
</evidence>
<name>A0A0F3NAA2_ANAPH</name>
<organism evidence="1 2">
    <name type="scientific">Anaplasma phagocytophilum str. ApMUC09</name>
    <dbReference type="NCBI Taxonomy" id="1359152"/>
    <lineage>
        <taxon>Bacteria</taxon>
        <taxon>Pseudomonadati</taxon>
        <taxon>Pseudomonadota</taxon>
        <taxon>Alphaproteobacteria</taxon>
        <taxon>Rickettsiales</taxon>
        <taxon>Anaplasmataceae</taxon>
        <taxon>Anaplasma</taxon>
        <taxon>phagocytophilum group</taxon>
    </lineage>
</organism>
<dbReference type="PATRIC" id="fig|1359152.3.peg.104"/>
<dbReference type="EMBL" id="LANV01000001">
    <property type="protein sequence ID" value="KJV64990.1"/>
    <property type="molecule type" value="Genomic_DNA"/>
</dbReference>
<comment type="caution">
    <text evidence="1">The sequence shown here is derived from an EMBL/GenBank/DDBJ whole genome shotgun (WGS) entry which is preliminary data.</text>
</comment>
<proteinExistence type="predicted"/>
<accession>A0A0F3NAA2</accession>
<reference evidence="1 2" key="1">
    <citation type="submission" date="2015-02" db="EMBL/GenBank/DDBJ databases">
        <title>Genome Sequencing of Rickettsiales.</title>
        <authorList>
            <person name="Daugherty S.C."/>
            <person name="Su Q."/>
            <person name="Abolude K."/>
            <person name="Beier-Sexton M."/>
            <person name="Carlyon J.A."/>
            <person name="Carter R."/>
            <person name="Day N.P."/>
            <person name="Dumler S.J."/>
            <person name="Dyachenko V."/>
            <person name="Godinez A."/>
            <person name="Kurtti T.J."/>
            <person name="Lichay M."/>
            <person name="Mullins K.E."/>
            <person name="Ott S."/>
            <person name="Pappas-Brown V."/>
            <person name="Paris D.H."/>
            <person name="Patel P."/>
            <person name="Richards A.L."/>
            <person name="Sadzewicz L."/>
            <person name="Sears K."/>
            <person name="Seidman D."/>
            <person name="Sengamalay N."/>
            <person name="Stenos J."/>
            <person name="Tallon L.J."/>
            <person name="Vincent G."/>
            <person name="Fraser C.M."/>
            <person name="Munderloh U."/>
            <person name="Dunning-Hotopp J.C."/>
        </authorList>
    </citation>
    <scope>NUCLEOTIDE SEQUENCE [LARGE SCALE GENOMIC DNA]</scope>
    <source>
        <strain evidence="1 2">ApMUC09</strain>
    </source>
</reference>
<evidence type="ECO:0000313" key="2">
    <source>
        <dbReference type="Proteomes" id="UP000033441"/>
    </source>
</evidence>